<proteinExistence type="predicted"/>
<accession>A0A0M3LCW1</accession>
<dbReference type="EMBL" id="KM924292">
    <property type="protein sequence ID" value="AIU39294.1"/>
    <property type="molecule type" value="Genomic_DNA"/>
</dbReference>
<dbReference type="KEGG" id="vg:26122567"/>
<dbReference type="GeneID" id="26122567"/>
<dbReference type="EMBL" id="KM924292">
    <property type="protein sequence ID" value="AIU39297.1"/>
    <property type="molecule type" value="Genomic_DNA"/>
</dbReference>
<evidence type="ECO:0000313" key="2">
    <source>
        <dbReference type="Proteomes" id="UP000208106"/>
    </source>
</evidence>
<protein>
    <submittedName>
        <fullName evidence="1">Protein TE25</fullName>
    </submittedName>
</protein>
<dbReference type="RefSeq" id="YP_009176941.1">
    <property type="nucleotide sequence ID" value="NC_027916.2"/>
</dbReference>
<dbReference type="GeneID" id="26122570"/>
<dbReference type="RefSeq" id="YP_009176965.1">
    <property type="nucleotide sequence ID" value="NC_027916.2"/>
</dbReference>
<keyword evidence="2" id="KW-1185">Reference proteome</keyword>
<organism evidence="1 2">
    <name type="scientific">Testudinid alphaherpesvirus 3</name>
    <dbReference type="NCBI Taxonomy" id="2560801"/>
    <lineage>
        <taxon>Viruses</taxon>
        <taxon>Duplodnaviria</taxon>
        <taxon>Heunggongvirae</taxon>
        <taxon>Peploviricota</taxon>
        <taxon>Herviviricetes</taxon>
        <taxon>Herpesvirales</taxon>
        <taxon>Orthoherpesviridae</taxon>
        <taxon>Alphaherpesvirinae</taxon>
        <taxon>Scutavirus</taxon>
        <taxon>Scutavirus testudinidalpha3</taxon>
    </lineage>
</organism>
<dbReference type="KEGG" id="vg:26122570"/>
<evidence type="ECO:0000313" key="1">
    <source>
        <dbReference type="EMBL" id="AIU39294.1"/>
    </source>
</evidence>
<reference evidence="1 2" key="1">
    <citation type="journal article" date="2015" name="J. Virol.">
        <title>The Genome of a Tortoise Herpesvirus (Testudinid Herpesvirus 3) Has a Novel Structure and Contains a Large Region That Is Not Required for Replication In Vitro or Virulence In Vivo.</title>
        <authorList>
            <person name="Gandar F."/>
            <person name="Wilkie G.S."/>
            <person name="Gatherer D."/>
            <person name="Kerr K."/>
            <person name="Marlier D."/>
            <person name="Diez M."/>
            <person name="Marschang R.E."/>
            <person name="Mast J."/>
            <person name="Dewals B.G."/>
            <person name="Davison A.J."/>
            <person name="Vanderplasschen A.F."/>
        </authorList>
    </citation>
    <scope>NUCLEOTIDE SEQUENCE [LARGE SCALE GENOMIC DNA]</scope>
    <source>
        <strain evidence="1 2">1976</strain>
    </source>
</reference>
<name>A0A0M3LCW1_9ALPH</name>
<sequence>MKVSVLLCASLVFLITSVRSYNHPTNVRRNDAYYCQYSFRELLREFVQTGLEDSWWFGKYRFDLRNEWPWESATELYDSREGLYFRNPQFSELQQQYKRLDGDTTNCCLRARCQGYPYTVGTMTTIWFYIDQGRAQTWFWGDSRGWSCRSRNTLTDHEYTITNSQNKNEMGKEVKLVKAMLMNRPDHHVWLPCRTVCALYENGAKSKELPCDRFYGAPMDVVVNANGPKKEELVTICPSVRSGRCLQVEGYNVDWAKFVGKECMQSQSAITYSSVRGDRLYAEESCARMNLSPRFEAGGVKDPFDVISGFGSMRPVARSVTVTDTDCFFTNTTHNVNFYSWRGGRVTTDLSKWQGKQYVDHTKTNPSDYYQYRLKVNVTPVGANDSTGVFYCVVSCSRGSRCDARNPIVLYARPFAYSQEQKYTVANVRARYNDRAFSADLQISGWPEIDRYSSSQPDPTKVTLRKASESPGEVTYNVTLFAWPEDRPESLIVRLQNQATGFDQNLSFNPWLYPNSTGALLITSNGSSVTSSNVTCKSLSLQKGTKAYDLLLVNVPNDGVYNESGPLDGDHYNSTWGSELEKQHAKLGQGGSSVYLYGPGCWSAFFAFYSGLGANQSLTWADQFSKPVFQEENLWTDTVVDCNFTSLPGFDFNRDAFAWYFGSRSGNLLVGGIYAGTKQITAPFRGLVDVTANGSLLVYSNFSFANPGRELTCKAWKGSNFTDTEYFYKGALTQTYRPWTMETSENRSAEEVKFDLVLENGTYPIVGSVRMPEACDYTVSYNNVTSEGNVRQEWLVAVQRNSPNCTEGSFEAVSDVERFRRKLLVYQDYAASFEVYYHENRSTEFEFLATDGTEPCNASVTLINETDGCYPISNATERGETSYGTYDFSLNATFFANESDCRAVLSFDTRWSNFTFEVDLFNNGSRVWGRYGLDDYDESTDIPVAAPVLIDEA</sequence>
<dbReference type="Proteomes" id="UP000208106">
    <property type="component" value="Segment"/>
</dbReference>
<gene>
    <name evidence="1" type="primary">TE25</name>
</gene>